<evidence type="ECO:0000256" key="6">
    <source>
        <dbReference type="ARBA" id="ARBA00022723"/>
    </source>
</evidence>
<dbReference type="RefSeq" id="WP_015469500.1">
    <property type="nucleotide sequence ID" value="NC_020813.1"/>
</dbReference>
<dbReference type="OrthoDB" id="5293295at2"/>
<comment type="similarity">
    <text evidence="2 12">Belongs to the peptidase M48B family.</text>
</comment>
<dbReference type="GO" id="GO:0004222">
    <property type="term" value="F:metalloendopeptidase activity"/>
    <property type="evidence" value="ECO:0007669"/>
    <property type="project" value="UniProtKB-UniRule"/>
</dbReference>
<dbReference type="EC" id="3.4.24.-" evidence="12"/>
<feature type="binding site" evidence="12">
    <location>
        <position position="148"/>
    </location>
    <ligand>
        <name>Zn(2+)</name>
        <dbReference type="ChEBI" id="CHEBI:29105"/>
        <note>catalytic</note>
    </ligand>
</feature>
<dbReference type="Gene3D" id="3.30.2010.10">
    <property type="entry name" value="Metalloproteases ('zincins'), catalytic domain"/>
    <property type="match status" value="1"/>
</dbReference>
<reference evidence="14 15" key="1">
    <citation type="journal article" date="2013" name="ISME J.">
        <title>By their genes ye shall know them: genomic signatures of predatory bacteria.</title>
        <authorList>
            <person name="Pasternak Z."/>
            <person name="Pietrokovski S."/>
            <person name="Rotem O."/>
            <person name="Gophna U."/>
            <person name="Lurie-Weinberger M.N."/>
            <person name="Jurkevitch E."/>
        </authorList>
    </citation>
    <scope>NUCLEOTIDE SEQUENCE [LARGE SCALE GENOMIC DNA]</scope>
    <source>
        <strain evidence="14 15">JSS</strain>
    </source>
</reference>
<feature type="domain" description="Peptidase M48" evidence="13">
    <location>
        <begin position="85"/>
        <end position="294"/>
    </location>
</feature>
<evidence type="ECO:0000256" key="1">
    <source>
        <dbReference type="ARBA" id="ARBA00004651"/>
    </source>
</evidence>
<dbReference type="PATRIC" id="fig|1184267.3.peg.800"/>
<feature type="transmembrane region" description="Helical" evidence="12">
    <location>
        <begin position="7"/>
        <end position="27"/>
    </location>
</feature>
<dbReference type="GO" id="GO:0006508">
    <property type="term" value="P:proteolysis"/>
    <property type="evidence" value="ECO:0007669"/>
    <property type="project" value="UniProtKB-KW"/>
</dbReference>
<evidence type="ECO:0000256" key="10">
    <source>
        <dbReference type="ARBA" id="ARBA00023049"/>
    </source>
</evidence>
<dbReference type="InterPro" id="IPR001915">
    <property type="entry name" value="Peptidase_M48"/>
</dbReference>
<dbReference type="MEROPS" id="M48.002"/>
<dbReference type="PANTHER" id="PTHR43221:SF1">
    <property type="entry name" value="PROTEASE HTPX"/>
    <property type="match status" value="1"/>
</dbReference>
<keyword evidence="10 12" id="KW-0482">Metalloprotease</keyword>
<keyword evidence="11 12" id="KW-0472">Membrane</keyword>
<evidence type="ECO:0000256" key="9">
    <source>
        <dbReference type="ARBA" id="ARBA00022989"/>
    </source>
</evidence>
<feature type="binding site" evidence="12">
    <location>
        <position position="152"/>
    </location>
    <ligand>
        <name>Zn(2+)</name>
        <dbReference type="ChEBI" id="CHEBI:29105"/>
        <note>catalytic</note>
    </ligand>
</feature>
<dbReference type="CDD" id="cd07335">
    <property type="entry name" value="M48B_HtpX_like"/>
    <property type="match status" value="1"/>
</dbReference>
<comment type="subcellular location">
    <subcellularLocation>
        <location evidence="1 12">Cell membrane</location>
        <topology evidence="1 12">Multi-pass membrane protein</topology>
    </subcellularLocation>
</comment>
<feature type="active site" evidence="12">
    <location>
        <position position="149"/>
    </location>
</feature>
<dbReference type="GO" id="GO:0008270">
    <property type="term" value="F:zinc ion binding"/>
    <property type="evidence" value="ECO:0007669"/>
    <property type="project" value="UniProtKB-UniRule"/>
</dbReference>
<feature type="transmembrane region" description="Helical" evidence="12">
    <location>
        <begin position="193"/>
        <end position="218"/>
    </location>
</feature>
<evidence type="ECO:0000256" key="7">
    <source>
        <dbReference type="ARBA" id="ARBA00022801"/>
    </source>
</evidence>
<dbReference type="GO" id="GO:0005886">
    <property type="term" value="C:plasma membrane"/>
    <property type="evidence" value="ECO:0007669"/>
    <property type="project" value="UniProtKB-SubCell"/>
</dbReference>
<evidence type="ECO:0000313" key="14">
    <source>
        <dbReference type="EMBL" id="AGH95010.1"/>
    </source>
</evidence>
<keyword evidence="5 12" id="KW-0812">Transmembrane</keyword>
<dbReference type="Pfam" id="PF01435">
    <property type="entry name" value="Peptidase_M48"/>
    <property type="match status" value="1"/>
</dbReference>
<evidence type="ECO:0000256" key="4">
    <source>
        <dbReference type="ARBA" id="ARBA00022670"/>
    </source>
</evidence>
<evidence type="ECO:0000256" key="11">
    <source>
        <dbReference type="ARBA" id="ARBA00023136"/>
    </source>
</evidence>
<keyword evidence="15" id="KW-1185">Reference proteome</keyword>
<evidence type="ECO:0000259" key="13">
    <source>
        <dbReference type="Pfam" id="PF01435"/>
    </source>
</evidence>
<accession>M4V9A1</accession>
<gene>
    <name evidence="12" type="primary">htpX</name>
    <name evidence="14" type="ORF">A11Q_792</name>
</gene>
<sequence length="297" mass="32672">MFKRIGLFLITNILIMVTITTIMNIFGLRPYLSAQGIDYVSLIVFCGLWGFGGALISLFLSKKMAKWMMGVKLIDSNTQDPRLLWVQQVTNRLSDAAGLPKRPDVGFYQSPDVNAFATGPSRSNSLVAVSTGLLDKMNEKEVEGVLAHEVAHIANGDMVTMTLLQGLVNSFGMFLARVIGFFAGQLVDEEKAPIVQLISTIVLDILFSILGMFVVAYYSRQREFRADAGSARIAGRDKMIAALERLKADFATPEEHEEPKSPVAALQISNRGSSIFRLLSTHPSLEERIERLKSAAA</sequence>
<dbReference type="AlphaFoldDB" id="M4V9A1"/>
<dbReference type="NCBIfam" id="NF003965">
    <property type="entry name" value="PRK05457.1"/>
    <property type="match status" value="1"/>
</dbReference>
<dbReference type="InterPro" id="IPR050083">
    <property type="entry name" value="HtpX_protease"/>
</dbReference>
<dbReference type="HAMAP" id="MF_00188">
    <property type="entry name" value="Pept_M48_protease_HtpX"/>
    <property type="match status" value="1"/>
</dbReference>
<proteinExistence type="inferred from homology"/>
<dbReference type="Proteomes" id="UP000012040">
    <property type="component" value="Chromosome"/>
</dbReference>
<dbReference type="KEGG" id="bex:A11Q_792"/>
<comment type="cofactor">
    <cofactor evidence="12">
        <name>Zn(2+)</name>
        <dbReference type="ChEBI" id="CHEBI:29105"/>
    </cofactor>
    <text evidence="12">Binds 1 zinc ion per subunit.</text>
</comment>
<keyword evidence="4 12" id="KW-0645">Protease</keyword>
<feature type="transmembrane region" description="Helical" evidence="12">
    <location>
        <begin position="39"/>
        <end position="60"/>
    </location>
</feature>
<dbReference type="STRING" id="1184267.A11Q_792"/>
<organism evidence="14 15">
    <name type="scientific">Pseudobdellovibrio exovorus JSS</name>
    <dbReference type="NCBI Taxonomy" id="1184267"/>
    <lineage>
        <taxon>Bacteria</taxon>
        <taxon>Pseudomonadati</taxon>
        <taxon>Bdellovibrionota</taxon>
        <taxon>Bdellovibrionia</taxon>
        <taxon>Bdellovibrionales</taxon>
        <taxon>Pseudobdellovibrionaceae</taxon>
        <taxon>Pseudobdellovibrio</taxon>
    </lineage>
</organism>
<dbReference type="EMBL" id="CP003537">
    <property type="protein sequence ID" value="AGH95010.1"/>
    <property type="molecule type" value="Genomic_DNA"/>
</dbReference>
<keyword evidence="8 12" id="KW-0862">Zinc</keyword>
<protein>
    <recommendedName>
        <fullName evidence="12">Protease HtpX homolog</fullName>
        <ecNumber evidence="12">3.4.24.-</ecNumber>
    </recommendedName>
</protein>
<evidence type="ECO:0000256" key="8">
    <source>
        <dbReference type="ARBA" id="ARBA00022833"/>
    </source>
</evidence>
<dbReference type="PANTHER" id="PTHR43221">
    <property type="entry name" value="PROTEASE HTPX"/>
    <property type="match status" value="1"/>
</dbReference>
<dbReference type="InterPro" id="IPR022919">
    <property type="entry name" value="Pept_M48_protease_HtpX"/>
</dbReference>
<evidence type="ECO:0000256" key="12">
    <source>
        <dbReference type="HAMAP-Rule" id="MF_00188"/>
    </source>
</evidence>
<evidence type="ECO:0000256" key="3">
    <source>
        <dbReference type="ARBA" id="ARBA00022475"/>
    </source>
</evidence>
<dbReference type="HOGENOM" id="CLU_042266_1_0_7"/>
<feature type="transmembrane region" description="Helical" evidence="12">
    <location>
        <begin position="167"/>
        <end position="187"/>
    </location>
</feature>
<keyword evidence="9 12" id="KW-1133">Transmembrane helix</keyword>
<evidence type="ECO:0000256" key="2">
    <source>
        <dbReference type="ARBA" id="ARBA00009779"/>
    </source>
</evidence>
<evidence type="ECO:0000313" key="15">
    <source>
        <dbReference type="Proteomes" id="UP000012040"/>
    </source>
</evidence>
<feature type="binding site" evidence="12">
    <location>
        <position position="223"/>
    </location>
    <ligand>
        <name>Zn(2+)</name>
        <dbReference type="ChEBI" id="CHEBI:29105"/>
        <note>catalytic</note>
    </ligand>
</feature>
<keyword evidence="7 12" id="KW-0378">Hydrolase</keyword>
<keyword evidence="3 12" id="KW-1003">Cell membrane</keyword>
<dbReference type="eggNOG" id="COG0501">
    <property type="taxonomic scope" value="Bacteria"/>
</dbReference>
<name>M4V9A1_9BACT</name>
<keyword evidence="6 12" id="KW-0479">Metal-binding</keyword>
<evidence type="ECO:0000256" key="5">
    <source>
        <dbReference type="ARBA" id="ARBA00022692"/>
    </source>
</evidence>